<dbReference type="EMBL" id="JAJSOF020000015">
    <property type="protein sequence ID" value="KAJ4441844.1"/>
    <property type="molecule type" value="Genomic_DNA"/>
</dbReference>
<evidence type="ECO:0000313" key="2">
    <source>
        <dbReference type="Proteomes" id="UP001148838"/>
    </source>
</evidence>
<evidence type="ECO:0000313" key="1">
    <source>
        <dbReference type="EMBL" id="KAJ4441844.1"/>
    </source>
</evidence>
<protein>
    <submittedName>
        <fullName evidence="1">Uncharacterized protein</fullName>
    </submittedName>
</protein>
<dbReference type="Proteomes" id="UP001148838">
    <property type="component" value="Unassembled WGS sequence"/>
</dbReference>
<sequence length="133" mass="15592">MDLREVGYDDREWINFAQDRDQWRAYMRAAMNLRVPQKPESKSLDGTRCRHGCPEIETLAHVLGLCEQRLLLRNSRHHLIRSKIAAALRNKGWIVEEEISCLAENGTTRRVDILVYNAETKRASLWISRYVLK</sequence>
<keyword evidence="2" id="KW-1185">Reference proteome</keyword>
<comment type="caution">
    <text evidence="1">The sequence shown here is derived from an EMBL/GenBank/DDBJ whole genome shotgun (WGS) entry which is preliminary data.</text>
</comment>
<organism evidence="1 2">
    <name type="scientific">Periplaneta americana</name>
    <name type="common">American cockroach</name>
    <name type="synonym">Blatta americana</name>
    <dbReference type="NCBI Taxonomy" id="6978"/>
    <lineage>
        <taxon>Eukaryota</taxon>
        <taxon>Metazoa</taxon>
        <taxon>Ecdysozoa</taxon>
        <taxon>Arthropoda</taxon>
        <taxon>Hexapoda</taxon>
        <taxon>Insecta</taxon>
        <taxon>Pterygota</taxon>
        <taxon>Neoptera</taxon>
        <taxon>Polyneoptera</taxon>
        <taxon>Dictyoptera</taxon>
        <taxon>Blattodea</taxon>
        <taxon>Blattoidea</taxon>
        <taxon>Blattidae</taxon>
        <taxon>Blattinae</taxon>
        <taxon>Periplaneta</taxon>
    </lineage>
</organism>
<accession>A0ABQ8T762</accession>
<name>A0ABQ8T762_PERAM</name>
<reference evidence="1 2" key="1">
    <citation type="journal article" date="2022" name="Allergy">
        <title>Genome assembly and annotation of Periplaneta americana reveal a comprehensive cockroach allergen profile.</title>
        <authorList>
            <person name="Wang L."/>
            <person name="Xiong Q."/>
            <person name="Saelim N."/>
            <person name="Wang L."/>
            <person name="Nong W."/>
            <person name="Wan A.T."/>
            <person name="Shi M."/>
            <person name="Liu X."/>
            <person name="Cao Q."/>
            <person name="Hui J.H.L."/>
            <person name="Sookrung N."/>
            <person name="Leung T.F."/>
            <person name="Tungtrongchitr A."/>
            <person name="Tsui S.K.W."/>
        </authorList>
    </citation>
    <scope>NUCLEOTIDE SEQUENCE [LARGE SCALE GENOMIC DNA]</scope>
    <source>
        <strain evidence="1">PWHHKU_190912</strain>
    </source>
</reference>
<gene>
    <name evidence="1" type="ORF">ANN_11703</name>
</gene>
<proteinExistence type="predicted"/>